<dbReference type="Proteomes" id="UP000184076">
    <property type="component" value="Unassembled WGS sequence"/>
</dbReference>
<protein>
    <submittedName>
        <fullName evidence="2">Uncharacterized protein</fullName>
    </submittedName>
</protein>
<keyword evidence="1" id="KW-0732">Signal</keyword>
<evidence type="ECO:0000313" key="3">
    <source>
        <dbReference type="Proteomes" id="UP000184076"/>
    </source>
</evidence>
<dbReference type="OrthoDB" id="9852132at2"/>
<organism evidence="2 3">
    <name type="scientific">Desulfacinum infernum DSM 9756</name>
    <dbReference type="NCBI Taxonomy" id="1121391"/>
    <lineage>
        <taxon>Bacteria</taxon>
        <taxon>Pseudomonadati</taxon>
        <taxon>Thermodesulfobacteriota</taxon>
        <taxon>Syntrophobacteria</taxon>
        <taxon>Syntrophobacterales</taxon>
        <taxon>Syntrophobacteraceae</taxon>
        <taxon>Desulfacinum</taxon>
    </lineage>
</organism>
<feature type="chain" id="PRO_5012138217" evidence="1">
    <location>
        <begin position="24"/>
        <end position="108"/>
    </location>
</feature>
<accession>A0A1M5G820</accession>
<dbReference type="EMBL" id="FQVB01000035">
    <property type="protein sequence ID" value="SHF99866.1"/>
    <property type="molecule type" value="Genomic_DNA"/>
</dbReference>
<dbReference type="STRING" id="1121391.SAMN02745206_03078"/>
<feature type="signal peptide" evidence="1">
    <location>
        <begin position="1"/>
        <end position="23"/>
    </location>
</feature>
<name>A0A1M5G820_9BACT</name>
<reference evidence="3" key="1">
    <citation type="submission" date="2016-11" db="EMBL/GenBank/DDBJ databases">
        <authorList>
            <person name="Varghese N."/>
            <person name="Submissions S."/>
        </authorList>
    </citation>
    <scope>NUCLEOTIDE SEQUENCE [LARGE SCALE GENOMIC DNA]</scope>
    <source>
        <strain evidence="3">DSM 9756</strain>
    </source>
</reference>
<proteinExistence type="predicted"/>
<gene>
    <name evidence="2" type="ORF">SAMN02745206_03078</name>
</gene>
<evidence type="ECO:0000313" key="2">
    <source>
        <dbReference type="EMBL" id="SHF99866.1"/>
    </source>
</evidence>
<evidence type="ECO:0000256" key="1">
    <source>
        <dbReference type="SAM" id="SignalP"/>
    </source>
</evidence>
<dbReference type="RefSeq" id="WP_073041010.1">
    <property type="nucleotide sequence ID" value="NZ_FQVB01000035.1"/>
</dbReference>
<dbReference type="AlphaFoldDB" id="A0A1M5G820"/>
<sequence>MKRTDFLIILLALGLTVIPAASASGDPSRDAYYRNCVDKRIENCERKAAYSGCSGDHMRECAENAGKEAAFLKANKEKLTREMKADGVEPVEYKVNYRLIRAYTGNSQ</sequence>
<keyword evidence="3" id="KW-1185">Reference proteome</keyword>